<dbReference type="Pfam" id="PF01715">
    <property type="entry name" value="IPPT"/>
    <property type="match status" value="1"/>
</dbReference>
<dbReference type="InterPro" id="IPR027417">
    <property type="entry name" value="P-loop_NTPase"/>
</dbReference>
<dbReference type="EMBL" id="JACRST010000001">
    <property type="protein sequence ID" value="MBC8545396.1"/>
    <property type="molecule type" value="Genomic_DNA"/>
</dbReference>
<evidence type="ECO:0000256" key="9">
    <source>
        <dbReference type="ARBA" id="ARBA00049563"/>
    </source>
</evidence>
<keyword evidence="15" id="KW-1185">Reference proteome</keyword>
<comment type="similarity">
    <text evidence="3 10 13">Belongs to the IPP transferase family.</text>
</comment>
<dbReference type="PANTHER" id="PTHR11088">
    <property type="entry name" value="TRNA DIMETHYLALLYLTRANSFERASE"/>
    <property type="match status" value="1"/>
</dbReference>
<dbReference type="SUPFAM" id="SSF52540">
    <property type="entry name" value="P-loop containing nucleoside triphosphate hydrolases"/>
    <property type="match status" value="2"/>
</dbReference>
<evidence type="ECO:0000313" key="14">
    <source>
        <dbReference type="EMBL" id="MBC8545396.1"/>
    </source>
</evidence>
<comment type="function">
    <text evidence="2 10 12">Catalyzes the transfer of a dimethylallyl group onto the adenine at position 37 in tRNAs that read codons beginning with uridine, leading to the formation of N6-(dimethylallyl)adenosine (i(6)A).</text>
</comment>
<feature type="binding site" evidence="10">
    <location>
        <begin position="14"/>
        <end position="19"/>
    </location>
    <ligand>
        <name>substrate</name>
    </ligand>
</feature>
<feature type="site" description="Interaction with substrate tRNA" evidence="10">
    <location>
        <position position="103"/>
    </location>
</feature>
<dbReference type="Proteomes" id="UP000653127">
    <property type="component" value="Unassembled WGS sequence"/>
</dbReference>
<evidence type="ECO:0000256" key="6">
    <source>
        <dbReference type="ARBA" id="ARBA00022741"/>
    </source>
</evidence>
<comment type="caution">
    <text evidence="14">The sequence shown here is derived from an EMBL/GenBank/DDBJ whole genome shotgun (WGS) entry which is preliminary data.</text>
</comment>
<feature type="site" description="Interaction with substrate tRNA" evidence="10">
    <location>
        <position position="126"/>
    </location>
</feature>
<feature type="region of interest" description="Interaction with substrate tRNA" evidence="10">
    <location>
        <begin position="37"/>
        <end position="40"/>
    </location>
</feature>
<comment type="subunit">
    <text evidence="10">Monomer.</text>
</comment>
<dbReference type="AlphaFoldDB" id="A0A926DWJ7"/>
<evidence type="ECO:0000256" key="4">
    <source>
        <dbReference type="ARBA" id="ARBA00022679"/>
    </source>
</evidence>
<keyword evidence="7 10" id="KW-0067">ATP-binding</keyword>
<dbReference type="RefSeq" id="WP_249281549.1">
    <property type="nucleotide sequence ID" value="NZ_JACRST010000001.1"/>
</dbReference>
<dbReference type="PANTHER" id="PTHR11088:SF60">
    <property type="entry name" value="TRNA DIMETHYLALLYLTRANSFERASE"/>
    <property type="match status" value="1"/>
</dbReference>
<reference evidence="14" key="1">
    <citation type="submission" date="2020-08" db="EMBL/GenBank/DDBJ databases">
        <title>Genome public.</title>
        <authorList>
            <person name="Liu C."/>
            <person name="Sun Q."/>
        </authorList>
    </citation>
    <scope>NUCLEOTIDE SEQUENCE</scope>
    <source>
        <strain evidence="14">NSJ-31</strain>
    </source>
</reference>
<dbReference type="EC" id="2.5.1.75" evidence="10"/>
<dbReference type="HAMAP" id="MF_00185">
    <property type="entry name" value="IPP_trans"/>
    <property type="match status" value="1"/>
</dbReference>
<evidence type="ECO:0000313" key="15">
    <source>
        <dbReference type="Proteomes" id="UP000653127"/>
    </source>
</evidence>
<comment type="catalytic activity">
    <reaction evidence="9 10 11">
        <text>adenosine(37) in tRNA + dimethylallyl diphosphate = N(6)-dimethylallyladenosine(37) in tRNA + diphosphate</text>
        <dbReference type="Rhea" id="RHEA:26482"/>
        <dbReference type="Rhea" id="RHEA-COMP:10162"/>
        <dbReference type="Rhea" id="RHEA-COMP:10375"/>
        <dbReference type="ChEBI" id="CHEBI:33019"/>
        <dbReference type="ChEBI" id="CHEBI:57623"/>
        <dbReference type="ChEBI" id="CHEBI:74411"/>
        <dbReference type="ChEBI" id="CHEBI:74415"/>
        <dbReference type="EC" id="2.5.1.75"/>
    </reaction>
</comment>
<dbReference type="Gene3D" id="1.10.20.140">
    <property type="match status" value="1"/>
</dbReference>
<gene>
    <name evidence="10 14" type="primary">miaA</name>
    <name evidence="14" type="ORF">H8711_00400</name>
</gene>
<comment type="cofactor">
    <cofactor evidence="1 10">
        <name>Mg(2+)</name>
        <dbReference type="ChEBI" id="CHEBI:18420"/>
    </cofactor>
</comment>
<keyword evidence="8 10" id="KW-0460">Magnesium</keyword>
<keyword evidence="6 10" id="KW-0547">Nucleotide-binding</keyword>
<evidence type="ECO:0000256" key="12">
    <source>
        <dbReference type="RuleBase" id="RU003784"/>
    </source>
</evidence>
<name>A0A926DWJ7_9FIRM</name>
<evidence type="ECO:0000256" key="11">
    <source>
        <dbReference type="RuleBase" id="RU003783"/>
    </source>
</evidence>
<dbReference type="GO" id="GO:0052381">
    <property type="term" value="F:tRNA dimethylallyltransferase activity"/>
    <property type="evidence" value="ECO:0007669"/>
    <property type="project" value="UniProtKB-UniRule"/>
</dbReference>
<dbReference type="GO" id="GO:0005524">
    <property type="term" value="F:ATP binding"/>
    <property type="evidence" value="ECO:0007669"/>
    <property type="project" value="UniProtKB-UniRule"/>
</dbReference>
<keyword evidence="4 10" id="KW-0808">Transferase</keyword>
<evidence type="ECO:0000256" key="1">
    <source>
        <dbReference type="ARBA" id="ARBA00001946"/>
    </source>
</evidence>
<evidence type="ECO:0000256" key="8">
    <source>
        <dbReference type="ARBA" id="ARBA00022842"/>
    </source>
</evidence>
<accession>A0A926DWJ7</accession>
<evidence type="ECO:0000256" key="5">
    <source>
        <dbReference type="ARBA" id="ARBA00022694"/>
    </source>
</evidence>
<organism evidence="14 15">
    <name type="scientific">Ligaoa zhengdingensis</name>
    <dbReference type="NCBI Taxonomy" id="2763658"/>
    <lineage>
        <taxon>Bacteria</taxon>
        <taxon>Bacillati</taxon>
        <taxon>Bacillota</taxon>
        <taxon>Clostridia</taxon>
        <taxon>Eubacteriales</taxon>
        <taxon>Oscillospiraceae</taxon>
        <taxon>Ligaoa</taxon>
    </lineage>
</organism>
<dbReference type="NCBIfam" id="TIGR00174">
    <property type="entry name" value="miaA"/>
    <property type="match status" value="1"/>
</dbReference>
<comment type="caution">
    <text evidence="10">Lacks conserved residue(s) required for the propagation of feature annotation.</text>
</comment>
<evidence type="ECO:0000256" key="10">
    <source>
        <dbReference type="HAMAP-Rule" id="MF_00185"/>
    </source>
</evidence>
<evidence type="ECO:0000256" key="7">
    <source>
        <dbReference type="ARBA" id="ARBA00022840"/>
    </source>
</evidence>
<evidence type="ECO:0000256" key="2">
    <source>
        <dbReference type="ARBA" id="ARBA00003213"/>
    </source>
</evidence>
<evidence type="ECO:0000256" key="13">
    <source>
        <dbReference type="RuleBase" id="RU003785"/>
    </source>
</evidence>
<proteinExistence type="inferred from homology"/>
<protein>
    <recommendedName>
        <fullName evidence="10">tRNA dimethylallyltransferase</fullName>
        <ecNumber evidence="10">2.5.1.75</ecNumber>
    </recommendedName>
    <alternativeName>
        <fullName evidence="10">Dimethylallyl diphosphate:tRNA dimethylallyltransferase</fullName>
        <shortName evidence="10">DMAPP:tRNA dimethylallyltransferase</shortName>
        <shortName evidence="10">DMATase</shortName>
    </alternativeName>
    <alternativeName>
        <fullName evidence="10">Isopentenyl-diphosphate:tRNA isopentenyltransferase</fullName>
        <shortName evidence="10">IPP transferase</shortName>
        <shortName evidence="10">IPPT</shortName>
        <shortName evidence="10">IPTase</shortName>
    </alternativeName>
</protein>
<sequence>MERKIPLLCVVGPTASGKTKLAIELAKRYDGEVVSADSMQVYRHMDIGTAKPTPAEKEGIPHHCLDFVEPGESFSVAEYVEHARAAIRQIDGRGKLPILAGGTGLYVSSLVDNIAFTPTPSSEAVRMELQQLAGERGNQYLWEMLREIDPALADKLHPNNQGRIIRAIEIYRLTGIPMSEHQRLSRAEPSPYRVCMLGLNFADRRTLYARIDRRVDQMVQSGLLEEIRALQRMGYSKTSMQAIGYKEFFSYLDGNGTLEEAVERVKQETRRYAKRQLTWFRRDDRIRWLNVDEYDGFAPLLDAAAQRYEQEKGEAVL</sequence>
<dbReference type="GO" id="GO:0006400">
    <property type="term" value="P:tRNA modification"/>
    <property type="evidence" value="ECO:0007669"/>
    <property type="project" value="TreeGrafter"/>
</dbReference>
<dbReference type="InterPro" id="IPR039657">
    <property type="entry name" value="Dimethylallyltransferase"/>
</dbReference>
<evidence type="ECO:0000256" key="3">
    <source>
        <dbReference type="ARBA" id="ARBA00005842"/>
    </source>
</evidence>
<feature type="binding site" evidence="10">
    <location>
        <begin position="12"/>
        <end position="19"/>
    </location>
    <ligand>
        <name>ATP</name>
        <dbReference type="ChEBI" id="CHEBI:30616"/>
    </ligand>
</feature>
<keyword evidence="5 10" id="KW-0819">tRNA processing</keyword>
<dbReference type="InterPro" id="IPR018022">
    <property type="entry name" value="IPT"/>
</dbReference>
<dbReference type="Gene3D" id="3.40.50.300">
    <property type="entry name" value="P-loop containing nucleotide triphosphate hydrolases"/>
    <property type="match status" value="1"/>
</dbReference>